<dbReference type="RefSeq" id="WP_248145089.1">
    <property type="nucleotide sequence ID" value="NZ_BAAAOF010000002.1"/>
</dbReference>
<dbReference type="Gene3D" id="3.30.1330.40">
    <property type="entry name" value="RutC-like"/>
    <property type="match status" value="1"/>
</dbReference>
<evidence type="ECO:0000313" key="1">
    <source>
        <dbReference type="EMBL" id="GAA1915562.1"/>
    </source>
</evidence>
<dbReference type="PANTHER" id="PTHR11803">
    <property type="entry name" value="2-IMINOBUTANOATE/2-IMINOPROPANOATE DEAMINASE RIDA"/>
    <property type="match status" value="1"/>
</dbReference>
<keyword evidence="2" id="KW-1185">Reference proteome</keyword>
<name>A0ABP5ALV4_9MICO</name>
<dbReference type="InterPro" id="IPR006175">
    <property type="entry name" value="YjgF/YER057c/UK114"/>
</dbReference>
<evidence type="ECO:0000313" key="2">
    <source>
        <dbReference type="Proteomes" id="UP001501343"/>
    </source>
</evidence>
<dbReference type="EMBL" id="BAAAOF010000002">
    <property type="protein sequence ID" value="GAA1915562.1"/>
    <property type="molecule type" value="Genomic_DNA"/>
</dbReference>
<organism evidence="1 2">
    <name type="scientific">Microbacterium aoyamense</name>
    <dbReference type="NCBI Taxonomy" id="344166"/>
    <lineage>
        <taxon>Bacteria</taxon>
        <taxon>Bacillati</taxon>
        <taxon>Actinomycetota</taxon>
        <taxon>Actinomycetes</taxon>
        <taxon>Micrococcales</taxon>
        <taxon>Microbacteriaceae</taxon>
        <taxon>Microbacterium</taxon>
    </lineage>
</organism>
<gene>
    <name evidence="1" type="ORF">GCM10009775_05090</name>
</gene>
<dbReference type="Proteomes" id="UP001501343">
    <property type="component" value="Unassembled WGS sequence"/>
</dbReference>
<sequence length="131" mass="14430">MTERVSIEIGSFAHTNPVPAASRIGPFLFTGVLTGRDPVTKEMPESLDEQCANVFAHVREVMDAAGGSIDDIAKMTFWVVDYRDRDAINREWTAMFPDTVSRPARQVMAAHLDGEALIHCDLVAVLEDSPN</sequence>
<comment type="caution">
    <text evidence="1">The sequence shown here is derived from an EMBL/GenBank/DDBJ whole genome shotgun (WGS) entry which is preliminary data.</text>
</comment>
<dbReference type="SUPFAM" id="SSF55298">
    <property type="entry name" value="YjgF-like"/>
    <property type="match status" value="1"/>
</dbReference>
<reference evidence="2" key="1">
    <citation type="journal article" date="2019" name="Int. J. Syst. Evol. Microbiol.">
        <title>The Global Catalogue of Microorganisms (GCM) 10K type strain sequencing project: providing services to taxonomists for standard genome sequencing and annotation.</title>
        <authorList>
            <consortium name="The Broad Institute Genomics Platform"/>
            <consortium name="The Broad Institute Genome Sequencing Center for Infectious Disease"/>
            <person name="Wu L."/>
            <person name="Ma J."/>
        </authorList>
    </citation>
    <scope>NUCLEOTIDE SEQUENCE [LARGE SCALE GENOMIC DNA]</scope>
    <source>
        <strain evidence="2">JCM 14900</strain>
    </source>
</reference>
<accession>A0ABP5ALV4</accession>
<dbReference type="PANTHER" id="PTHR11803:SF39">
    <property type="entry name" value="2-IMINOBUTANOATE_2-IMINOPROPANOATE DEAMINASE"/>
    <property type="match status" value="1"/>
</dbReference>
<dbReference type="CDD" id="cd00448">
    <property type="entry name" value="YjgF_YER057c_UK114_family"/>
    <property type="match status" value="1"/>
</dbReference>
<proteinExistence type="predicted"/>
<protein>
    <submittedName>
        <fullName evidence="1">RidA family protein</fullName>
    </submittedName>
</protein>
<dbReference type="InterPro" id="IPR035959">
    <property type="entry name" value="RutC-like_sf"/>
</dbReference>
<dbReference type="Pfam" id="PF01042">
    <property type="entry name" value="Ribonuc_L-PSP"/>
    <property type="match status" value="1"/>
</dbReference>